<evidence type="ECO:0000313" key="1">
    <source>
        <dbReference type="EMBL" id="KAH3832635.1"/>
    </source>
</evidence>
<comment type="caution">
    <text evidence="1">The sequence shown here is derived from an EMBL/GenBank/DDBJ whole genome shotgun (WGS) entry which is preliminary data.</text>
</comment>
<evidence type="ECO:0000313" key="2">
    <source>
        <dbReference type="Proteomes" id="UP000828390"/>
    </source>
</evidence>
<reference evidence="1" key="2">
    <citation type="submission" date="2020-11" db="EMBL/GenBank/DDBJ databases">
        <authorList>
            <person name="McCartney M.A."/>
            <person name="Auch B."/>
            <person name="Kono T."/>
            <person name="Mallez S."/>
            <person name="Becker A."/>
            <person name="Gohl D.M."/>
            <person name="Silverstein K.A.T."/>
            <person name="Koren S."/>
            <person name="Bechman K.B."/>
            <person name="Herman A."/>
            <person name="Abrahante J.E."/>
            <person name="Garbe J."/>
        </authorList>
    </citation>
    <scope>NUCLEOTIDE SEQUENCE</scope>
    <source>
        <strain evidence="1">Duluth1</strain>
        <tissue evidence="1">Whole animal</tissue>
    </source>
</reference>
<accession>A0A9D4QJ70</accession>
<reference evidence="1" key="1">
    <citation type="journal article" date="2019" name="bioRxiv">
        <title>The Genome of the Zebra Mussel, Dreissena polymorpha: A Resource for Invasive Species Research.</title>
        <authorList>
            <person name="McCartney M.A."/>
            <person name="Auch B."/>
            <person name="Kono T."/>
            <person name="Mallez S."/>
            <person name="Zhang Y."/>
            <person name="Obille A."/>
            <person name="Becker A."/>
            <person name="Abrahante J.E."/>
            <person name="Garbe J."/>
            <person name="Badalamenti J.P."/>
            <person name="Herman A."/>
            <person name="Mangelson H."/>
            <person name="Liachko I."/>
            <person name="Sullivan S."/>
            <person name="Sone E.D."/>
            <person name="Koren S."/>
            <person name="Silverstein K.A.T."/>
            <person name="Beckman K.B."/>
            <person name="Gohl D.M."/>
        </authorList>
    </citation>
    <scope>NUCLEOTIDE SEQUENCE</scope>
    <source>
        <strain evidence="1">Duluth1</strain>
        <tissue evidence="1">Whole animal</tissue>
    </source>
</reference>
<name>A0A9D4QJ70_DREPO</name>
<organism evidence="1 2">
    <name type="scientific">Dreissena polymorpha</name>
    <name type="common">Zebra mussel</name>
    <name type="synonym">Mytilus polymorpha</name>
    <dbReference type="NCBI Taxonomy" id="45954"/>
    <lineage>
        <taxon>Eukaryota</taxon>
        <taxon>Metazoa</taxon>
        <taxon>Spiralia</taxon>
        <taxon>Lophotrochozoa</taxon>
        <taxon>Mollusca</taxon>
        <taxon>Bivalvia</taxon>
        <taxon>Autobranchia</taxon>
        <taxon>Heteroconchia</taxon>
        <taxon>Euheterodonta</taxon>
        <taxon>Imparidentia</taxon>
        <taxon>Neoheterodontei</taxon>
        <taxon>Myida</taxon>
        <taxon>Dreissenoidea</taxon>
        <taxon>Dreissenidae</taxon>
        <taxon>Dreissena</taxon>
    </lineage>
</organism>
<dbReference type="Proteomes" id="UP000828390">
    <property type="component" value="Unassembled WGS sequence"/>
</dbReference>
<dbReference type="EMBL" id="JAIWYP010000004">
    <property type="protein sequence ID" value="KAH3832635.1"/>
    <property type="molecule type" value="Genomic_DNA"/>
</dbReference>
<protein>
    <submittedName>
        <fullName evidence="1">Uncharacterized protein</fullName>
    </submittedName>
</protein>
<proteinExistence type="predicted"/>
<gene>
    <name evidence="1" type="ORF">DPMN_105927</name>
</gene>
<dbReference type="AlphaFoldDB" id="A0A9D4QJ70"/>
<keyword evidence="2" id="KW-1185">Reference proteome</keyword>
<sequence>MCVSFKKIVARTDGGDYHRIPTFSPKNVEITTINSGIINVKEGAPGLVMGPCIVEIYRIVIRDVQDKFEVIHFRNEEVNVKAFLLRDSGRTPGVTGSKPAKCNVRDNIHASMKAL</sequence>